<comment type="caution">
    <text evidence="2">The sequence shown here is derived from an EMBL/GenBank/DDBJ whole genome shotgun (WGS) entry which is preliminary data.</text>
</comment>
<dbReference type="Proteomes" id="UP000663860">
    <property type="component" value="Unassembled WGS sequence"/>
</dbReference>
<dbReference type="EMBL" id="CAJNOE010000043">
    <property type="protein sequence ID" value="CAF0798305.1"/>
    <property type="molecule type" value="Genomic_DNA"/>
</dbReference>
<dbReference type="Proteomes" id="UP000663868">
    <property type="component" value="Unassembled WGS sequence"/>
</dbReference>
<evidence type="ECO:0000313" key="2">
    <source>
        <dbReference type="EMBL" id="CAF0798305.1"/>
    </source>
</evidence>
<organism evidence="2 4">
    <name type="scientific">Adineta steineri</name>
    <dbReference type="NCBI Taxonomy" id="433720"/>
    <lineage>
        <taxon>Eukaryota</taxon>
        <taxon>Metazoa</taxon>
        <taxon>Spiralia</taxon>
        <taxon>Gnathifera</taxon>
        <taxon>Rotifera</taxon>
        <taxon>Eurotatoria</taxon>
        <taxon>Bdelloidea</taxon>
        <taxon>Adinetida</taxon>
        <taxon>Adinetidae</taxon>
        <taxon>Adineta</taxon>
    </lineage>
</organism>
<dbReference type="EMBL" id="CAJOBB010000416">
    <property type="protein sequence ID" value="CAF3674913.1"/>
    <property type="molecule type" value="Genomic_DNA"/>
</dbReference>
<name>A0A813SNL1_9BILA</name>
<gene>
    <name evidence="2" type="ORF">IZO911_LOCUS6786</name>
    <name evidence="3" type="ORF">KXQ929_LOCUS9254</name>
</gene>
<feature type="chain" id="PRO_5035597944" evidence="1">
    <location>
        <begin position="20"/>
        <end position="264"/>
    </location>
</feature>
<evidence type="ECO:0000313" key="4">
    <source>
        <dbReference type="Proteomes" id="UP000663860"/>
    </source>
</evidence>
<feature type="signal peptide" evidence="1">
    <location>
        <begin position="1"/>
        <end position="19"/>
    </location>
</feature>
<proteinExistence type="predicted"/>
<keyword evidence="1" id="KW-0732">Signal</keyword>
<evidence type="ECO:0000313" key="3">
    <source>
        <dbReference type="EMBL" id="CAF3674913.1"/>
    </source>
</evidence>
<sequence>MKIFFILIIIFLNLNNIELKCNQAWNGGGTGAWYRVDTSCEYSFLSTQLIYCLPTIILPSNLTSFSDGFYVSLGIFNRYNGVSLDIGLTFDYEKNKWFSYGNDRLGWKSGSISIDTKEINCINVSLSIIDDYIKYIIRTENGSILLGEDIYVSSQIDPLLNLTKNSSNNFGFYRFDSIAQNKETLKSGSQMIHAQMTHWLFQLHSGEIVPAQQSNIALNVSGYSPGPCCTHDEINTINVYQQIEWNQSDISISYLKFNKNTSDN</sequence>
<dbReference type="AlphaFoldDB" id="A0A813SNL1"/>
<accession>A0A813SNL1</accession>
<protein>
    <submittedName>
        <fullName evidence="2">Uncharacterized protein</fullName>
    </submittedName>
</protein>
<reference evidence="2" key="1">
    <citation type="submission" date="2021-02" db="EMBL/GenBank/DDBJ databases">
        <authorList>
            <person name="Nowell W R."/>
        </authorList>
    </citation>
    <scope>NUCLEOTIDE SEQUENCE</scope>
</reference>
<evidence type="ECO:0000256" key="1">
    <source>
        <dbReference type="SAM" id="SignalP"/>
    </source>
</evidence>